<dbReference type="Gene3D" id="3.30.300.130">
    <property type="entry name" value="Fe-S cluster assembly (FSCA)"/>
    <property type="match status" value="1"/>
</dbReference>
<evidence type="ECO:0000259" key="1">
    <source>
        <dbReference type="Pfam" id="PF01106"/>
    </source>
</evidence>
<dbReference type="InterPro" id="IPR001075">
    <property type="entry name" value="NIF_FeS_clus_asmbl_NifU_C"/>
</dbReference>
<comment type="caution">
    <text evidence="2">The sequence shown here is derived from an EMBL/GenBank/DDBJ whole genome shotgun (WGS) entry which is preliminary data.</text>
</comment>
<reference evidence="2 3" key="1">
    <citation type="journal article" date="2016" name="Nat. Commun.">
        <title>Thousands of microbial genomes shed light on interconnected biogeochemical processes in an aquifer system.</title>
        <authorList>
            <person name="Anantharaman K."/>
            <person name="Brown C.T."/>
            <person name="Hug L.A."/>
            <person name="Sharon I."/>
            <person name="Castelle C.J."/>
            <person name="Probst A.J."/>
            <person name="Thomas B.C."/>
            <person name="Singh A."/>
            <person name="Wilkins M.J."/>
            <person name="Karaoz U."/>
            <person name="Brodie E.L."/>
            <person name="Williams K.H."/>
            <person name="Hubbard S.S."/>
            <person name="Banfield J.F."/>
        </authorList>
    </citation>
    <scope>NUCLEOTIDE SEQUENCE [LARGE SCALE GENOMIC DNA]</scope>
</reference>
<name>A0A1F5X087_9BACT</name>
<accession>A0A1F5X087</accession>
<dbReference type="GO" id="GO:0016226">
    <property type="term" value="P:iron-sulfur cluster assembly"/>
    <property type="evidence" value="ECO:0007669"/>
    <property type="project" value="InterPro"/>
</dbReference>
<gene>
    <name evidence="2" type="ORF">A2930_03515</name>
</gene>
<sequence length="74" mass="8201">MEEKIKKVLEKEIKPMLKMHLGSLDFIGFERGVVSVRFQGTCKGCPLSNLTLKAGIETILKEKVAGVERVEAVV</sequence>
<dbReference type="SUPFAM" id="SSF117916">
    <property type="entry name" value="Fe-S cluster assembly (FSCA) domain-like"/>
    <property type="match status" value="1"/>
</dbReference>
<dbReference type="AlphaFoldDB" id="A0A1F5X087"/>
<dbReference type="PANTHER" id="PTHR11178">
    <property type="entry name" value="IRON-SULFUR CLUSTER SCAFFOLD PROTEIN NFU-RELATED"/>
    <property type="match status" value="1"/>
</dbReference>
<dbReference type="EMBL" id="MFID01000013">
    <property type="protein sequence ID" value="OGF81306.1"/>
    <property type="molecule type" value="Genomic_DNA"/>
</dbReference>
<evidence type="ECO:0000313" key="3">
    <source>
        <dbReference type="Proteomes" id="UP000178114"/>
    </source>
</evidence>
<protein>
    <recommendedName>
        <fullName evidence="1">NIF system FeS cluster assembly NifU C-terminal domain-containing protein</fullName>
    </recommendedName>
</protein>
<dbReference type="GO" id="GO:0005506">
    <property type="term" value="F:iron ion binding"/>
    <property type="evidence" value="ECO:0007669"/>
    <property type="project" value="InterPro"/>
</dbReference>
<organism evidence="2 3">
    <name type="scientific">Candidatus Giovannonibacteria bacterium RIFCSPLOWO2_01_FULL_45_34</name>
    <dbReference type="NCBI Taxonomy" id="1798351"/>
    <lineage>
        <taxon>Bacteria</taxon>
        <taxon>Candidatus Giovannoniibacteriota</taxon>
    </lineage>
</organism>
<evidence type="ECO:0000313" key="2">
    <source>
        <dbReference type="EMBL" id="OGF81306.1"/>
    </source>
</evidence>
<dbReference type="Pfam" id="PF01106">
    <property type="entry name" value="NifU"/>
    <property type="match status" value="1"/>
</dbReference>
<feature type="domain" description="NIF system FeS cluster assembly NifU C-terminal" evidence="1">
    <location>
        <begin position="5"/>
        <end position="71"/>
    </location>
</feature>
<dbReference type="InterPro" id="IPR034904">
    <property type="entry name" value="FSCA_dom_sf"/>
</dbReference>
<dbReference type="STRING" id="1798351.A2930_03515"/>
<dbReference type="Proteomes" id="UP000178114">
    <property type="component" value="Unassembled WGS sequence"/>
</dbReference>
<dbReference type="GO" id="GO:0051536">
    <property type="term" value="F:iron-sulfur cluster binding"/>
    <property type="evidence" value="ECO:0007669"/>
    <property type="project" value="InterPro"/>
</dbReference>
<proteinExistence type="predicted"/>